<dbReference type="SUPFAM" id="SSF51735">
    <property type="entry name" value="NAD(P)-binding Rossmann-fold domains"/>
    <property type="match status" value="1"/>
</dbReference>
<dbReference type="Gene3D" id="3.40.50.720">
    <property type="entry name" value="NAD(P)-binding Rossmann-like Domain"/>
    <property type="match status" value="1"/>
</dbReference>
<feature type="region of interest" description="Disordered" evidence="2">
    <location>
        <begin position="351"/>
        <end position="371"/>
    </location>
</feature>
<evidence type="ECO:0000256" key="1">
    <source>
        <dbReference type="ARBA" id="ARBA00023027"/>
    </source>
</evidence>
<evidence type="ECO:0000259" key="3">
    <source>
        <dbReference type="Pfam" id="PF01370"/>
    </source>
</evidence>
<reference evidence="4 5" key="1">
    <citation type="submission" date="2023-09" db="EMBL/GenBank/DDBJ databases">
        <authorList>
            <person name="Rey-Velasco X."/>
        </authorList>
    </citation>
    <scope>NUCLEOTIDE SEQUENCE [LARGE SCALE GENOMIC DNA]</scope>
    <source>
        <strain evidence="4 5">F394</strain>
    </source>
</reference>
<dbReference type="Gene3D" id="3.90.25.10">
    <property type="entry name" value="UDP-galactose 4-epimerase, domain 1"/>
    <property type="match status" value="1"/>
</dbReference>
<evidence type="ECO:0000313" key="4">
    <source>
        <dbReference type="EMBL" id="MDT0631213.1"/>
    </source>
</evidence>
<protein>
    <submittedName>
        <fullName evidence="4">NAD-dependent epimerase/dehydratase family protein</fullName>
    </submittedName>
</protein>
<gene>
    <name evidence="4" type="ORF">RM540_05565</name>
</gene>
<proteinExistence type="predicted"/>
<dbReference type="PANTHER" id="PTHR43574">
    <property type="entry name" value="EPIMERASE-RELATED"/>
    <property type="match status" value="1"/>
</dbReference>
<name>A0ABU3BPJ3_9BACT</name>
<dbReference type="Pfam" id="PF01370">
    <property type="entry name" value="Epimerase"/>
    <property type="match status" value="1"/>
</dbReference>
<keyword evidence="1" id="KW-0520">NAD</keyword>
<feature type="compositionally biased region" description="Low complexity" evidence="2">
    <location>
        <begin position="361"/>
        <end position="371"/>
    </location>
</feature>
<comment type="caution">
    <text evidence="4">The sequence shown here is derived from an EMBL/GenBank/DDBJ whole genome shotgun (WGS) entry which is preliminary data.</text>
</comment>
<dbReference type="RefSeq" id="WP_311662556.1">
    <property type="nucleotide sequence ID" value="NZ_JAVRHT010000009.1"/>
</dbReference>
<organism evidence="4 5">
    <name type="scientific">Rubrivirga litoralis</name>
    <dbReference type="NCBI Taxonomy" id="3075598"/>
    <lineage>
        <taxon>Bacteria</taxon>
        <taxon>Pseudomonadati</taxon>
        <taxon>Rhodothermota</taxon>
        <taxon>Rhodothermia</taxon>
        <taxon>Rhodothermales</taxon>
        <taxon>Rubricoccaceae</taxon>
        <taxon>Rubrivirga</taxon>
    </lineage>
</organism>
<feature type="domain" description="NAD-dependent epimerase/dehydratase" evidence="3">
    <location>
        <begin position="14"/>
        <end position="265"/>
    </location>
</feature>
<dbReference type="InterPro" id="IPR001509">
    <property type="entry name" value="Epimerase_deHydtase"/>
</dbReference>
<sequence>MSYASDHTPSQTPVLVTGAGGFIGHHLVNYLKDKGYWVRGVDVKRPEFAETRADEFELLDLRRWDNCLQACRPAQTGEMAGTPIAHVYALAADMGGMGFISANHSLILHNNVLINTHTLEAARQNGVQRYFYTSSACVYPEHLQTTADAAALKEDDAYPAAPQDAYGWEKLFTELLCHYYTGDYDMETRTVRFHNVYGELGTWEGGREKAPAAMMRKTAYAKLLGGKEGEPGGTPTVEIWGDGEQTRSFMHVDDCVEGVYRLMMSDYREPLNLGRDRMVTINELCDIAADAAGVDVVHEHVDGPMGVRGRNSDNSKLREVLGWEPEIPLEEGVGRTYAWIEDQLRAKLDAEGRLPAGGDGAAQTAAAPAQS</sequence>
<evidence type="ECO:0000313" key="5">
    <source>
        <dbReference type="Proteomes" id="UP001267426"/>
    </source>
</evidence>
<keyword evidence="5" id="KW-1185">Reference proteome</keyword>
<evidence type="ECO:0000256" key="2">
    <source>
        <dbReference type="SAM" id="MobiDB-lite"/>
    </source>
</evidence>
<dbReference type="EMBL" id="JAVRHT010000009">
    <property type="protein sequence ID" value="MDT0631213.1"/>
    <property type="molecule type" value="Genomic_DNA"/>
</dbReference>
<dbReference type="InterPro" id="IPR036291">
    <property type="entry name" value="NAD(P)-bd_dom_sf"/>
</dbReference>
<accession>A0ABU3BPJ3</accession>
<dbReference type="Proteomes" id="UP001267426">
    <property type="component" value="Unassembled WGS sequence"/>
</dbReference>